<evidence type="ECO:0000313" key="12">
    <source>
        <dbReference type="EMBL" id="ASK79736.1"/>
    </source>
</evidence>
<keyword evidence="3" id="KW-0808">Transferase</keyword>
<feature type="domain" description="Phospholipid/glycerol acyltransferase" evidence="11">
    <location>
        <begin position="80"/>
        <end position="203"/>
    </location>
</feature>
<evidence type="ECO:0000256" key="9">
    <source>
        <dbReference type="ARBA" id="ARBA00045724"/>
    </source>
</evidence>
<dbReference type="GO" id="GO:0043810">
    <property type="term" value="F:ornithine-acyl [acyl carrier protein] N-acyltransferase activity"/>
    <property type="evidence" value="ECO:0007669"/>
    <property type="project" value="UniProtKB-EC"/>
</dbReference>
<gene>
    <name evidence="12" type="ORF">CF386_11885</name>
</gene>
<dbReference type="InterPro" id="IPR016181">
    <property type="entry name" value="Acyl_CoA_acyltransferase"/>
</dbReference>
<dbReference type="GO" id="GO:0006629">
    <property type="term" value="P:lipid metabolic process"/>
    <property type="evidence" value="ECO:0007669"/>
    <property type="project" value="UniProtKB-KW"/>
</dbReference>
<comment type="similarity">
    <text evidence="6">Belongs to the acetyltransferase family. OlsB subfamily.</text>
</comment>
<dbReference type="Pfam" id="PF19576">
    <property type="entry name" value="Acyltransf_2"/>
    <property type="match status" value="1"/>
</dbReference>
<dbReference type="SUPFAM" id="SSF69593">
    <property type="entry name" value="Glycerol-3-phosphate (1)-acyltransferase"/>
    <property type="match status" value="1"/>
</dbReference>
<evidence type="ECO:0000256" key="3">
    <source>
        <dbReference type="ARBA" id="ARBA00022679"/>
    </source>
</evidence>
<dbReference type="KEGG" id="pmai:CF386_11885"/>
<dbReference type="Pfam" id="PF13444">
    <property type="entry name" value="Acetyltransf_5"/>
    <property type="match status" value="1"/>
</dbReference>
<evidence type="ECO:0000313" key="13">
    <source>
        <dbReference type="Proteomes" id="UP000242175"/>
    </source>
</evidence>
<keyword evidence="5" id="KW-0012">Acyltransferase</keyword>
<dbReference type="RefSeq" id="WP_089074644.1">
    <property type="nucleotide sequence ID" value="NZ_CBCSAM010000003.1"/>
</dbReference>
<evidence type="ECO:0000256" key="10">
    <source>
        <dbReference type="ARBA" id="ARBA00047785"/>
    </source>
</evidence>
<organism evidence="12 13">
    <name type="scientific">Paraphotobacterium marinum</name>
    <dbReference type="NCBI Taxonomy" id="1755811"/>
    <lineage>
        <taxon>Bacteria</taxon>
        <taxon>Pseudomonadati</taxon>
        <taxon>Pseudomonadota</taxon>
        <taxon>Gammaproteobacteria</taxon>
        <taxon>Vibrionales</taxon>
        <taxon>Vibrionaceae</taxon>
        <taxon>Paraphotobacterium</taxon>
    </lineage>
</organism>
<dbReference type="AlphaFoldDB" id="A0A220VHL1"/>
<accession>A0A220VHL1</accession>
<dbReference type="PANTHER" id="PTHR37323">
    <property type="entry name" value="GCN5-RELATED N-ACETYLTRANSFERASE"/>
    <property type="match status" value="1"/>
</dbReference>
<comment type="pathway">
    <text evidence="1">Lipid metabolism.</text>
</comment>
<dbReference type="InterPro" id="IPR052351">
    <property type="entry name" value="Ornithine_N-alpha-AT"/>
</dbReference>
<protein>
    <recommendedName>
        <fullName evidence="8">L-ornithine N(alpha)-acyltransferase</fullName>
        <ecNumber evidence="7">2.3.2.30</ecNumber>
    </recommendedName>
</protein>
<dbReference type="SMART" id="SM00563">
    <property type="entry name" value="PlsC"/>
    <property type="match status" value="1"/>
</dbReference>
<dbReference type="Proteomes" id="UP000242175">
    <property type="component" value="Chromosome small"/>
</dbReference>
<dbReference type="InterPro" id="IPR045746">
    <property type="entry name" value="ACT14924-like_Acyltransf_dom"/>
</dbReference>
<dbReference type="CDD" id="cd07986">
    <property type="entry name" value="LPLAT_ACT14924-like"/>
    <property type="match status" value="1"/>
</dbReference>
<evidence type="ECO:0000259" key="11">
    <source>
        <dbReference type="SMART" id="SM00563"/>
    </source>
</evidence>
<keyword evidence="2" id="KW-0444">Lipid biosynthesis</keyword>
<keyword evidence="13" id="KW-1185">Reference proteome</keyword>
<evidence type="ECO:0000256" key="1">
    <source>
        <dbReference type="ARBA" id="ARBA00005189"/>
    </source>
</evidence>
<evidence type="ECO:0000256" key="7">
    <source>
        <dbReference type="ARBA" id="ARBA00039058"/>
    </source>
</evidence>
<evidence type="ECO:0000256" key="2">
    <source>
        <dbReference type="ARBA" id="ARBA00022516"/>
    </source>
</evidence>
<dbReference type="OrthoDB" id="1113830at2"/>
<evidence type="ECO:0000256" key="5">
    <source>
        <dbReference type="ARBA" id="ARBA00023315"/>
    </source>
</evidence>
<sequence length="596" mass="67685">MENNFKEKNNPFYLPRKPYLGFISSIIERIFGLKKLQRLYETRPNISSCDEFLRFTLDVLKINYKIKKGTIDSIPESGPCVIVANHPLGGAEGVILSEIIRKKRKDVRILANDILKRITELSELFIDVDVFAGDSVVKANLKALRTAQSHVENGGVLLVFPSGAVSLYDKETGLLSDQEWNRSVSRIARKTQATTVPIYIDGRNSKLFYFLKKLNPILGTAMLPRELINKGNKIINIAIGEPIKFNEVKALSNDVALTNYYRLNTYLLSAQHSDNKIVGVKQDTNSGFEDIIPEVPKDKLILDISNLENDKLFEQGDFEVYCSQSKDIPNVLRELGRVRETSFRAVGEGTGKSLDIDEFDDYYLHLFIWDKTKLNIAGAYRLGLVDEIVSKKGIQGLYSRTLFNYENDLIKQLGNSIELGRSVIDQEYQKNVTTLLLLWQGLNKFLFRHPKYTTFWGPVSISDDYSLWSKQLLAESLSIHHYDTNKASLVEPTNPLKNKKGERFWHVDMLTALGDIQLLSKVISRIDPGKTVPVLLKKYIGITGKLICFNVDPAFNDCLDGLIVVNMLNVPEKNLIKWMGKEEAALYLDQHKSIQR</sequence>
<evidence type="ECO:0000256" key="4">
    <source>
        <dbReference type="ARBA" id="ARBA00023098"/>
    </source>
</evidence>
<proteinExistence type="inferred from homology"/>
<dbReference type="SUPFAM" id="SSF55729">
    <property type="entry name" value="Acyl-CoA N-acyltransferases (Nat)"/>
    <property type="match status" value="1"/>
</dbReference>
<dbReference type="InterPro" id="IPR002123">
    <property type="entry name" value="Plipid/glycerol_acylTrfase"/>
</dbReference>
<comment type="catalytic activity">
    <reaction evidence="10">
        <text>a (3R)-hydroxyacyl-[ACP] + L-ornithine = a lyso-ornithine lipid + holo-[ACP] + H(+)</text>
        <dbReference type="Rhea" id="RHEA:20633"/>
        <dbReference type="Rhea" id="RHEA-COMP:9685"/>
        <dbReference type="Rhea" id="RHEA-COMP:9945"/>
        <dbReference type="ChEBI" id="CHEBI:15378"/>
        <dbReference type="ChEBI" id="CHEBI:46911"/>
        <dbReference type="ChEBI" id="CHEBI:64479"/>
        <dbReference type="ChEBI" id="CHEBI:78827"/>
        <dbReference type="ChEBI" id="CHEBI:138482"/>
        <dbReference type="EC" id="2.3.2.30"/>
    </reaction>
    <physiologicalReaction direction="left-to-right" evidence="10">
        <dbReference type="Rhea" id="RHEA:20634"/>
    </physiologicalReaction>
</comment>
<evidence type="ECO:0000256" key="8">
    <source>
        <dbReference type="ARBA" id="ARBA00039866"/>
    </source>
</evidence>
<reference evidence="12 13" key="1">
    <citation type="journal article" date="2016" name="Int. J. Syst. Evol. Microbiol.">
        <title>Paraphotobacterium marinum gen. nov., sp. nov., a member of the family Vibrionaceae, isolated from surface seawater.</title>
        <authorList>
            <person name="Huang Z."/>
            <person name="Dong C."/>
            <person name="Shao Z."/>
        </authorList>
    </citation>
    <scope>NUCLEOTIDE SEQUENCE [LARGE SCALE GENOMIC DNA]</scope>
    <source>
        <strain evidence="12 13">NSCS20N07D</strain>
    </source>
</reference>
<dbReference type="PANTHER" id="PTHR37323:SF1">
    <property type="entry name" value="L-ORNITHINE N(ALPHA)-ACYLTRANSFERASE"/>
    <property type="match status" value="1"/>
</dbReference>
<keyword evidence="4" id="KW-0443">Lipid metabolism</keyword>
<dbReference type="EC" id="2.3.2.30" evidence="7"/>
<name>A0A220VHL1_9GAMM</name>
<comment type="function">
    <text evidence="9">Catalyzes the first step in the biosynthesis of ornithine lipids, which are phosphorus-free membrane lipids. Catalyzes the 3-hydroxyacyl-acyl carrier protein-dependent acylation of ornithine to form lyso-ornithine lipid (LOL).</text>
</comment>
<evidence type="ECO:0000256" key="6">
    <source>
        <dbReference type="ARBA" id="ARBA00038095"/>
    </source>
</evidence>
<dbReference type="EMBL" id="CP022356">
    <property type="protein sequence ID" value="ASK79736.1"/>
    <property type="molecule type" value="Genomic_DNA"/>
</dbReference>